<dbReference type="Proteomes" id="UP000269134">
    <property type="component" value="Unassembled WGS sequence"/>
</dbReference>
<dbReference type="AlphaFoldDB" id="A0AA42BC26"/>
<evidence type="ECO:0000313" key="4">
    <source>
        <dbReference type="Proteomes" id="UP000269134"/>
    </source>
</evidence>
<reference evidence="2" key="2">
    <citation type="submission" date="2022-06" db="EMBL/GenBank/DDBJ databases">
        <title>Detection of beta-lactamases in bacteria of animal origin.</title>
        <authorList>
            <person name="Mlynarcik P."/>
            <person name="Zdarska V."/>
            <person name="Chudobova H."/>
            <person name="Prochazkova P."/>
            <person name="Hricova K."/>
            <person name="Mezerova K."/>
            <person name="Bardon J."/>
            <person name="Dolejska M."/>
            <person name="Sukkar I."/>
            <person name="Kolar M."/>
        </authorList>
    </citation>
    <scope>NUCLEOTIDE SEQUENCE</scope>
    <source>
        <strain evidence="2">S 300-3</strain>
    </source>
</reference>
<keyword evidence="4" id="KW-1185">Reference proteome</keyword>
<dbReference type="EMBL" id="RFFL01000006">
    <property type="protein sequence ID" value="RMI01124.1"/>
    <property type="molecule type" value="Genomic_DNA"/>
</dbReference>
<reference evidence="3 4" key="1">
    <citation type="submission" date="2018-10" db="EMBL/GenBank/DDBJ databases">
        <title>Pseudomonas sp. GL14 genome.</title>
        <authorList>
            <person name="Peng J."/>
            <person name="Liu Z.-P."/>
        </authorList>
    </citation>
    <scope>NUCLEOTIDE SEQUENCE [LARGE SCALE GENOMIC DNA]</scope>
    <source>
        <strain evidence="3 4">GL14</strain>
    </source>
</reference>
<feature type="chain" id="PRO_5041313960" evidence="1">
    <location>
        <begin position="22"/>
        <end position="44"/>
    </location>
</feature>
<evidence type="ECO:0000313" key="5">
    <source>
        <dbReference type="Proteomes" id="UP001165292"/>
    </source>
</evidence>
<dbReference type="EMBL" id="JAMYBS010000003">
    <property type="protein sequence ID" value="MCO7543912.1"/>
    <property type="molecule type" value="Genomic_DNA"/>
</dbReference>
<comment type="caution">
    <text evidence="2">The sequence shown here is derived from an EMBL/GenBank/DDBJ whole genome shotgun (WGS) entry which is preliminary data.</text>
</comment>
<dbReference type="PROSITE" id="PS51257">
    <property type="entry name" value="PROKAR_LIPOPROTEIN"/>
    <property type="match status" value="1"/>
</dbReference>
<dbReference type="Proteomes" id="UP001165292">
    <property type="component" value="Unassembled WGS sequence"/>
</dbReference>
<keyword evidence="1" id="KW-0732">Signal</keyword>
<evidence type="ECO:0000256" key="1">
    <source>
        <dbReference type="SAM" id="SignalP"/>
    </source>
</evidence>
<proteinExistence type="predicted"/>
<evidence type="ECO:0000313" key="3">
    <source>
        <dbReference type="EMBL" id="RMI01124.1"/>
    </source>
</evidence>
<accession>A0AA42BC26</accession>
<gene>
    <name evidence="3" type="ORF">EA795_09210</name>
    <name evidence="2" type="ORF">NJF43_03980</name>
</gene>
<sequence length="44" mass="5001">MFKRYCVPVFLGAIFSLSACSGNYKFSDDEYRPLGDPHAVNRNN</sequence>
<name>A0AA42BC26_9GAMM</name>
<protein>
    <submittedName>
        <fullName evidence="2">Type VI secretion protein</fullName>
    </submittedName>
</protein>
<feature type="signal peptide" evidence="1">
    <location>
        <begin position="1"/>
        <end position="21"/>
    </location>
</feature>
<organism evidence="2 5">
    <name type="scientific">Stutzerimonas nitrititolerans</name>
    <dbReference type="NCBI Taxonomy" id="2482751"/>
    <lineage>
        <taxon>Bacteria</taxon>
        <taxon>Pseudomonadati</taxon>
        <taxon>Pseudomonadota</taxon>
        <taxon>Gammaproteobacteria</taxon>
        <taxon>Pseudomonadales</taxon>
        <taxon>Pseudomonadaceae</taxon>
        <taxon>Stutzerimonas</taxon>
    </lineage>
</organism>
<evidence type="ECO:0000313" key="2">
    <source>
        <dbReference type="EMBL" id="MCO7543912.1"/>
    </source>
</evidence>